<evidence type="ECO:0000313" key="7">
    <source>
        <dbReference type="EMBL" id="RZF66310.1"/>
    </source>
</evidence>
<dbReference type="AlphaFoldDB" id="A0A4Q6Y0G4"/>
<name>A0A4Q6Y0G4_9SPHN</name>
<dbReference type="SUPFAM" id="SSF53067">
    <property type="entry name" value="Actin-like ATPase domain"/>
    <property type="match status" value="1"/>
</dbReference>
<dbReference type="InterPro" id="IPR043129">
    <property type="entry name" value="ATPase_NBD"/>
</dbReference>
<dbReference type="RefSeq" id="WP_130154672.1">
    <property type="nucleotide sequence ID" value="NZ_SGIS01000001.1"/>
</dbReference>
<sequence length="301" mass="30955">MTTQTHDAGLPLLGCIEAGGTKFVLGVATGPDTVLRTARVATTRPDETIGAALDFFRTAAADFGAFAAFGIASFGPVDLDPRSSGWGRIGDTPKEGWRDADIAGPFGQAFDCPVGFDTDVNGAILAEHLWGAARGTDVAVYVTVGTGIGGGALVAGRPVHGLRHPEMGHMLPRRHPDDRDFAGICPFHGDCLEGLASGPAIIARWGASLSELPEGHVGRTIIADYLAQLVVAQHAILSPQRIVFGGGVLATPGLLDLVRARAEVLAAGYFGDGGDGLIVAPGLGDRAGLLGALALAQRARR</sequence>
<dbReference type="GO" id="GO:0046872">
    <property type="term" value="F:metal ion binding"/>
    <property type="evidence" value="ECO:0007669"/>
    <property type="project" value="UniProtKB-KW"/>
</dbReference>
<comment type="cofactor">
    <cofactor evidence="1">
        <name>Mg(2+)</name>
        <dbReference type="ChEBI" id="CHEBI:18420"/>
    </cofactor>
</comment>
<evidence type="ECO:0000256" key="1">
    <source>
        <dbReference type="ARBA" id="ARBA00001946"/>
    </source>
</evidence>
<dbReference type="EMBL" id="SGIS01000001">
    <property type="protein sequence ID" value="RZF66310.1"/>
    <property type="molecule type" value="Genomic_DNA"/>
</dbReference>
<dbReference type="InterPro" id="IPR049874">
    <property type="entry name" value="ROK_cs"/>
</dbReference>
<evidence type="ECO:0000256" key="6">
    <source>
        <dbReference type="ARBA" id="ARBA00048451"/>
    </source>
</evidence>
<dbReference type="Pfam" id="PF00480">
    <property type="entry name" value="ROK"/>
    <property type="match status" value="1"/>
</dbReference>
<keyword evidence="2" id="KW-0479">Metal-binding</keyword>
<dbReference type="EC" id="2.7.1.4" evidence="5"/>
<protein>
    <recommendedName>
        <fullName evidence="5">fructokinase</fullName>
        <ecNumber evidence="5">2.7.1.4</ecNumber>
    </recommendedName>
</protein>
<dbReference type="Proteomes" id="UP000292085">
    <property type="component" value="Unassembled WGS sequence"/>
</dbReference>
<evidence type="ECO:0000256" key="3">
    <source>
        <dbReference type="ARBA" id="ARBA00022833"/>
    </source>
</evidence>
<evidence type="ECO:0000313" key="8">
    <source>
        <dbReference type="Proteomes" id="UP000292085"/>
    </source>
</evidence>
<evidence type="ECO:0000256" key="5">
    <source>
        <dbReference type="ARBA" id="ARBA00038887"/>
    </source>
</evidence>
<evidence type="ECO:0000256" key="2">
    <source>
        <dbReference type="ARBA" id="ARBA00022723"/>
    </source>
</evidence>
<keyword evidence="4" id="KW-0460">Magnesium</keyword>
<keyword evidence="8" id="KW-1185">Reference proteome</keyword>
<dbReference type="CDD" id="cd24067">
    <property type="entry name" value="ASKHA_NBD_ROK_BsFRK-like"/>
    <property type="match status" value="1"/>
</dbReference>
<gene>
    <name evidence="7" type="ORF">EWE75_00095</name>
</gene>
<dbReference type="PANTHER" id="PTHR42742">
    <property type="entry name" value="TRANSCRIPTIONAL REPRESSOR MPRA"/>
    <property type="match status" value="1"/>
</dbReference>
<dbReference type="PROSITE" id="PS01125">
    <property type="entry name" value="ROK"/>
    <property type="match status" value="1"/>
</dbReference>
<dbReference type="OrthoDB" id="9783435at2"/>
<comment type="catalytic activity">
    <reaction evidence="6">
        <text>D-fructose + ATP = D-fructose 6-phosphate + ADP + H(+)</text>
        <dbReference type="Rhea" id="RHEA:16125"/>
        <dbReference type="ChEBI" id="CHEBI:15378"/>
        <dbReference type="ChEBI" id="CHEBI:30616"/>
        <dbReference type="ChEBI" id="CHEBI:37721"/>
        <dbReference type="ChEBI" id="CHEBI:61527"/>
        <dbReference type="ChEBI" id="CHEBI:456216"/>
        <dbReference type="EC" id="2.7.1.4"/>
    </reaction>
</comment>
<dbReference type="Gene3D" id="3.30.420.40">
    <property type="match status" value="2"/>
</dbReference>
<dbReference type="PANTHER" id="PTHR42742:SF3">
    <property type="entry name" value="FRUCTOKINASE"/>
    <property type="match status" value="1"/>
</dbReference>
<comment type="caution">
    <text evidence="7">The sequence shown here is derived from an EMBL/GenBank/DDBJ whole genome shotgun (WGS) entry which is preliminary data.</text>
</comment>
<dbReference type="InterPro" id="IPR000600">
    <property type="entry name" value="ROK"/>
</dbReference>
<accession>A0A4Q6Y0G4</accession>
<evidence type="ECO:0000256" key="4">
    <source>
        <dbReference type="ARBA" id="ARBA00022842"/>
    </source>
</evidence>
<organism evidence="7 8">
    <name type="scientific">Sphingomonas populi</name>
    <dbReference type="NCBI Taxonomy" id="2484750"/>
    <lineage>
        <taxon>Bacteria</taxon>
        <taxon>Pseudomonadati</taxon>
        <taxon>Pseudomonadota</taxon>
        <taxon>Alphaproteobacteria</taxon>
        <taxon>Sphingomonadales</taxon>
        <taxon>Sphingomonadaceae</taxon>
        <taxon>Sphingomonas</taxon>
    </lineage>
</organism>
<proteinExistence type="predicted"/>
<keyword evidence="3" id="KW-0862">Zinc</keyword>
<reference evidence="7 8" key="1">
    <citation type="submission" date="2019-02" db="EMBL/GenBank/DDBJ databases">
        <authorList>
            <person name="Li Y."/>
        </authorList>
    </citation>
    <scope>NUCLEOTIDE SEQUENCE [LARGE SCALE GENOMIC DNA]</scope>
    <source>
        <strain evidence="7 8">3-7</strain>
    </source>
</reference>
<dbReference type="GO" id="GO:0008865">
    <property type="term" value="F:fructokinase activity"/>
    <property type="evidence" value="ECO:0007669"/>
    <property type="project" value="UniProtKB-EC"/>
</dbReference>
<dbReference type="InterPro" id="IPR051804">
    <property type="entry name" value="Carb_Metab_Reg_Kinase/Isom"/>
</dbReference>